<evidence type="ECO:0000313" key="2">
    <source>
        <dbReference type="Ensembl" id="ENSAZOP00000014149.1"/>
    </source>
</evidence>
<comment type="similarity">
    <text evidence="1">Belongs to the phosphatidylethanolamine-binding protein family.</text>
</comment>
<dbReference type="AlphaFoldDB" id="A0A8B9UW22"/>
<name>A0A8B9UW22_9AVES</name>
<organism evidence="2 3">
    <name type="scientific">Anas zonorhyncha</name>
    <name type="common">Eastern spot-billed duck</name>
    <dbReference type="NCBI Taxonomy" id="75864"/>
    <lineage>
        <taxon>Eukaryota</taxon>
        <taxon>Metazoa</taxon>
        <taxon>Chordata</taxon>
        <taxon>Craniata</taxon>
        <taxon>Vertebrata</taxon>
        <taxon>Euteleostomi</taxon>
        <taxon>Archelosauria</taxon>
        <taxon>Archosauria</taxon>
        <taxon>Dinosauria</taxon>
        <taxon>Saurischia</taxon>
        <taxon>Theropoda</taxon>
        <taxon>Coelurosauria</taxon>
        <taxon>Aves</taxon>
        <taxon>Neognathae</taxon>
        <taxon>Galloanserae</taxon>
        <taxon>Anseriformes</taxon>
        <taxon>Anatidae</taxon>
        <taxon>Anatinae</taxon>
        <taxon>Anas</taxon>
    </lineage>
</organism>
<dbReference type="InterPro" id="IPR036610">
    <property type="entry name" value="PEBP-like_sf"/>
</dbReference>
<dbReference type="InterPro" id="IPR001858">
    <property type="entry name" value="Phosphatidylethanolamine-bd_CS"/>
</dbReference>
<dbReference type="InterPro" id="IPR008914">
    <property type="entry name" value="PEBP"/>
</dbReference>
<evidence type="ECO:0000313" key="3">
    <source>
        <dbReference type="Proteomes" id="UP000694549"/>
    </source>
</evidence>
<dbReference type="PROSITE" id="PS01220">
    <property type="entry name" value="PBP"/>
    <property type="match status" value="1"/>
</dbReference>
<dbReference type="Proteomes" id="UP000694549">
    <property type="component" value="Unplaced"/>
</dbReference>
<evidence type="ECO:0008006" key="4">
    <source>
        <dbReference type="Google" id="ProtNLM"/>
    </source>
</evidence>
<evidence type="ECO:0000256" key="1">
    <source>
        <dbReference type="ARBA" id="ARBA00007091"/>
    </source>
</evidence>
<dbReference type="PANTHER" id="PTHR11362:SF82">
    <property type="entry name" value="PHOSPHATIDYLETHANOLAMINE-BINDING PROTEIN 4"/>
    <property type="match status" value="1"/>
</dbReference>
<keyword evidence="3" id="KW-1185">Reference proteome</keyword>
<dbReference type="SUPFAM" id="SSF49777">
    <property type="entry name" value="PEBP-like"/>
    <property type="match status" value="1"/>
</dbReference>
<dbReference type="CDD" id="cd00866">
    <property type="entry name" value="PEBP_euk"/>
    <property type="match status" value="1"/>
</dbReference>
<dbReference type="InterPro" id="IPR035810">
    <property type="entry name" value="PEBP_euk"/>
</dbReference>
<dbReference type="Pfam" id="PF01161">
    <property type="entry name" value="PBP"/>
    <property type="match status" value="1"/>
</dbReference>
<protein>
    <recommendedName>
        <fullName evidence="4">Phosphatidylethanolamine-binding protein 4</fullName>
    </recommendedName>
</protein>
<dbReference type="PANTHER" id="PTHR11362">
    <property type="entry name" value="PHOSPHATIDYLETHANOLAMINE-BINDING PROTEIN"/>
    <property type="match status" value="1"/>
</dbReference>
<reference evidence="2" key="1">
    <citation type="submission" date="2025-05" db="UniProtKB">
        <authorList>
            <consortium name="Ensembl"/>
        </authorList>
    </citation>
    <scope>IDENTIFICATION</scope>
</reference>
<dbReference type="Ensembl" id="ENSAZOT00000015117.1">
    <property type="protein sequence ID" value="ENSAZOP00000014066.1"/>
    <property type="gene ID" value="ENSAZOG00000009065.1"/>
</dbReference>
<sequence length="371" mass="41648">MPHPEAIRQWRKSAAASAWVASPLVSRGATRVRGLGQARTQTHGGPGNGYGIGGVKPNYLLLCSSVGRDPHFWAVSPRFQSLLPLLPSPWQPQPWLRGGAPSTQGWAPARGTHWGGVRVYEPHLPDPRAWFDRGQAFFWLFLFSIVLQHPRESSRAGAGRLGRMELLGAVLLAASLLGTTAWGAQAPWPDEPSHTCFFQTLGSPDSEFCRGDLEVIYPQLGDVGCSYIPQCHQYRWRISREWGSPRVRYPRADKSKKYVLVLVDPDAPSRANPKNRFWRHWLLADVRGTDLRTGDLKGRVLTDYVRPTPPPRSGYHRYQLRLYEQPAGQHIALSPEELLSLGAWAMESFVERFRLGSPVASTQFLTKHHED</sequence>
<dbReference type="Ensembl" id="ENSAZOT00000015205.1">
    <property type="protein sequence ID" value="ENSAZOP00000014149.1"/>
    <property type="gene ID" value="ENSAZOG00000009065.1"/>
</dbReference>
<proteinExistence type="inferred from homology"/>
<accession>A0A8B9UW22</accession>
<dbReference type="Gene3D" id="3.90.280.10">
    <property type="entry name" value="PEBP-like"/>
    <property type="match status" value="1"/>
</dbReference>
<dbReference type="Ensembl" id="ENSAZOT00000015237.1">
    <property type="protein sequence ID" value="ENSAZOP00000014182.1"/>
    <property type="gene ID" value="ENSAZOG00000009065.1"/>
</dbReference>